<dbReference type="GO" id="GO:0005829">
    <property type="term" value="C:cytosol"/>
    <property type="evidence" value="ECO:0007669"/>
    <property type="project" value="TreeGrafter"/>
</dbReference>
<gene>
    <name evidence="6" type="ORF">GM50_12050</name>
</gene>
<evidence type="ECO:0000256" key="1">
    <source>
        <dbReference type="ARBA" id="ARBA00001933"/>
    </source>
</evidence>
<keyword evidence="4" id="KW-0456">Lyase</keyword>
<dbReference type="InterPro" id="IPR001597">
    <property type="entry name" value="ArAA_b-elim_lyase/Thr_aldolase"/>
</dbReference>
<dbReference type="Pfam" id="PF01212">
    <property type="entry name" value="Beta_elim_lyase"/>
    <property type="match status" value="1"/>
</dbReference>
<evidence type="ECO:0000256" key="3">
    <source>
        <dbReference type="ARBA" id="ARBA00022898"/>
    </source>
</evidence>
<feature type="domain" description="Aromatic amino acid beta-eliminating lyase/threonine aldolase" evidence="5">
    <location>
        <begin position="3"/>
        <end position="285"/>
    </location>
</feature>
<dbReference type="NCBIfam" id="NF041359">
    <property type="entry name" value="GntG_guanitoxin"/>
    <property type="match status" value="1"/>
</dbReference>
<dbReference type="EMBL" id="JNSK01000045">
    <property type="protein sequence ID" value="KGA17331.1"/>
    <property type="molecule type" value="Genomic_DNA"/>
</dbReference>
<dbReference type="PANTHER" id="PTHR48097">
    <property type="entry name" value="L-THREONINE ALDOLASE-RELATED"/>
    <property type="match status" value="1"/>
</dbReference>
<comment type="similarity">
    <text evidence="2">Belongs to the threonine aldolase family.</text>
</comment>
<dbReference type="FunFam" id="3.40.640.10:FF:000030">
    <property type="entry name" value="Low-specificity L-threonine aldolase"/>
    <property type="match status" value="1"/>
</dbReference>
<dbReference type="InterPro" id="IPR015424">
    <property type="entry name" value="PyrdxlP-dep_Trfase"/>
</dbReference>
<evidence type="ECO:0000256" key="4">
    <source>
        <dbReference type="ARBA" id="ARBA00023239"/>
    </source>
</evidence>
<dbReference type="GO" id="GO:0006545">
    <property type="term" value="P:glycine biosynthetic process"/>
    <property type="evidence" value="ECO:0007669"/>
    <property type="project" value="TreeGrafter"/>
</dbReference>
<proteinExistence type="inferred from homology"/>
<comment type="caution">
    <text evidence="6">The sequence shown here is derived from an EMBL/GenBank/DDBJ whole genome shotgun (WGS) entry which is preliminary data.</text>
</comment>
<dbReference type="PANTHER" id="PTHR48097:SF9">
    <property type="entry name" value="L-THREONINE ALDOLASE"/>
    <property type="match status" value="1"/>
</dbReference>
<dbReference type="InterPro" id="IPR023603">
    <property type="entry name" value="Low_specificity_L-TA-like"/>
</dbReference>
<name>A0A094QRN2_9ZZZZ</name>
<dbReference type="PIRSF" id="PIRSF017617">
    <property type="entry name" value="Thr_aldolase"/>
    <property type="match status" value="1"/>
</dbReference>
<organism evidence="6">
    <name type="scientific">freshwater metagenome</name>
    <dbReference type="NCBI Taxonomy" id="449393"/>
    <lineage>
        <taxon>unclassified sequences</taxon>
        <taxon>metagenomes</taxon>
        <taxon>ecological metagenomes</taxon>
    </lineage>
</organism>
<keyword evidence="3" id="KW-0663">Pyridoxal phosphate</keyword>
<evidence type="ECO:0000313" key="6">
    <source>
        <dbReference type="EMBL" id="KGA17331.1"/>
    </source>
</evidence>
<sequence length="343" mass="35958">MIDLRSDTVTAPSAAMREVIASAPVGDDVYGDDPTVNALEERVAALFGKEAGLFTPTGSLANQLMMRTLVQPGQEILAETNSHVVRAELGAAATFSGITTRTWLAPSGLLNAADPLAIAAPNAGPYLVSTSAISIENTHNFGGGTVQPLDQMKSLYEQAHAVGIAIHLDGARIWNAHIASGVVLADYGKYADTISVCFSKGLGAPIGSMALSTSERIASARVWRKRYGAGMRQVGILAAAADYAITHHMSDLSNDHRRAKALATAIAQVDSSLIDPASVVTNIVGLNLKALGITAAELAQRTKDSGLLIGALGPHFARLVTHRDFDDAQCDQAIEILRKTLVA</sequence>
<dbReference type="GO" id="GO:0006567">
    <property type="term" value="P:L-threonine catabolic process"/>
    <property type="evidence" value="ECO:0007669"/>
    <property type="project" value="TreeGrafter"/>
</dbReference>
<dbReference type="AlphaFoldDB" id="A0A094QRN2"/>
<dbReference type="InterPro" id="IPR015422">
    <property type="entry name" value="PyrdxlP-dep_Trfase_small"/>
</dbReference>
<dbReference type="Gene3D" id="3.40.640.10">
    <property type="entry name" value="Type I PLP-dependent aspartate aminotransferase-like (Major domain)"/>
    <property type="match status" value="1"/>
</dbReference>
<evidence type="ECO:0000256" key="2">
    <source>
        <dbReference type="ARBA" id="ARBA00006966"/>
    </source>
</evidence>
<protein>
    <recommendedName>
        <fullName evidence="5">Aromatic amino acid beta-eliminating lyase/threonine aldolase domain-containing protein</fullName>
    </recommendedName>
</protein>
<dbReference type="Gene3D" id="3.90.1150.10">
    <property type="entry name" value="Aspartate Aminotransferase, domain 1"/>
    <property type="match status" value="1"/>
</dbReference>
<evidence type="ECO:0000259" key="5">
    <source>
        <dbReference type="Pfam" id="PF01212"/>
    </source>
</evidence>
<reference evidence="6" key="1">
    <citation type="submission" date="2014-05" db="EMBL/GenBank/DDBJ databases">
        <title>Key roles for freshwater Actinobacteria revealed by deep metagenomic sequencing.</title>
        <authorList>
            <person name="Ghai R."/>
            <person name="Mizuno C.M."/>
            <person name="Picazo A."/>
            <person name="Camacho A."/>
            <person name="Rodriguez-Valera F."/>
        </authorList>
    </citation>
    <scope>NUCLEOTIDE SEQUENCE</scope>
</reference>
<dbReference type="InterPro" id="IPR015421">
    <property type="entry name" value="PyrdxlP-dep_Trfase_major"/>
</dbReference>
<dbReference type="SUPFAM" id="SSF53383">
    <property type="entry name" value="PLP-dependent transferases"/>
    <property type="match status" value="1"/>
</dbReference>
<dbReference type="GO" id="GO:0008732">
    <property type="term" value="F:L-allo-threonine aldolase activity"/>
    <property type="evidence" value="ECO:0007669"/>
    <property type="project" value="TreeGrafter"/>
</dbReference>
<accession>A0A094QRN2</accession>
<comment type="cofactor">
    <cofactor evidence="1">
        <name>pyridoxal 5'-phosphate</name>
        <dbReference type="ChEBI" id="CHEBI:597326"/>
    </cofactor>
</comment>